<dbReference type="Proteomes" id="UP000221222">
    <property type="component" value="Unassembled WGS sequence"/>
</dbReference>
<sequence length="229" mass="26326">MLLSLNFMFASVFYAKLEPVQSYKVKAAVNGKVIYSNEEIEGKKANNTVVIKLDSFVDEIDLKQTQNKLKDIQTMIDIENKNYNRMKKVSSKSDFEKDAQRLKVINLQTTKADTLIKIANLKDSIKNKKLLEKDNYIYNINVKSGDYVTPGTLLYESKDLSQGKLTIFVPIADIESIKNKTIYLNDKKSNLKITKIYTVADSEHISSYKVEIYIPNVKKFSRLVKIEFK</sequence>
<organism evidence="1 2">
    <name type="scientific">Malaciobacter molluscorum LMG 25693</name>
    <dbReference type="NCBI Taxonomy" id="870501"/>
    <lineage>
        <taxon>Bacteria</taxon>
        <taxon>Pseudomonadati</taxon>
        <taxon>Campylobacterota</taxon>
        <taxon>Epsilonproteobacteria</taxon>
        <taxon>Campylobacterales</taxon>
        <taxon>Arcobacteraceae</taxon>
        <taxon>Malaciobacter</taxon>
    </lineage>
</organism>
<accession>A0A2G1DJ77</accession>
<dbReference type="AlphaFoldDB" id="A0A2G1DJ77"/>
<keyword evidence="2" id="KW-1185">Reference proteome</keyword>
<proteinExistence type="predicted"/>
<comment type="caution">
    <text evidence="1">The sequence shown here is derived from an EMBL/GenBank/DDBJ whole genome shotgun (WGS) entry which is preliminary data.</text>
</comment>
<protein>
    <submittedName>
        <fullName evidence="1">HlyD family secretion protein</fullName>
    </submittedName>
</protein>
<gene>
    <name evidence="1" type="ORF">CPU12_05135</name>
</gene>
<reference evidence="1 2" key="1">
    <citation type="submission" date="2017-09" db="EMBL/GenBank/DDBJ databases">
        <title>Arcobacter canalis sp. nov., a new species isolated from a water canal contaminated with urban sewage.</title>
        <authorList>
            <person name="Perez-Cataluna A."/>
            <person name="Salas-Masso N."/>
            <person name="Figueras M.J."/>
        </authorList>
    </citation>
    <scope>NUCLEOTIDE SEQUENCE [LARGE SCALE GENOMIC DNA]</scope>
    <source>
        <strain evidence="1 2">F98-3</strain>
    </source>
</reference>
<dbReference type="EMBL" id="NXFY01000006">
    <property type="protein sequence ID" value="PHO18500.1"/>
    <property type="molecule type" value="Genomic_DNA"/>
</dbReference>
<evidence type="ECO:0000313" key="1">
    <source>
        <dbReference type="EMBL" id="PHO18500.1"/>
    </source>
</evidence>
<evidence type="ECO:0000313" key="2">
    <source>
        <dbReference type="Proteomes" id="UP000221222"/>
    </source>
</evidence>
<name>A0A2G1DJ77_9BACT</name>